<keyword evidence="1" id="KW-0732">Signal</keyword>
<dbReference type="PROSITE" id="PS51257">
    <property type="entry name" value="PROKAR_LIPOPROTEIN"/>
    <property type="match status" value="1"/>
</dbReference>
<accession>A0A2P2NS47</accession>
<reference evidence="2" key="1">
    <citation type="submission" date="2018-02" db="EMBL/GenBank/DDBJ databases">
        <title>Rhizophora mucronata_Transcriptome.</title>
        <authorList>
            <person name="Meera S.P."/>
            <person name="Sreeshan A."/>
            <person name="Augustine A."/>
        </authorList>
    </citation>
    <scope>NUCLEOTIDE SEQUENCE</scope>
    <source>
        <tissue evidence="2">Leaf</tissue>
    </source>
</reference>
<feature type="chain" id="PRO_5015157150" evidence="1">
    <location>
        <begin position="17"/>
        <end position="30"/>
    </location>
</feature>
<evidence type="ECO:0000256" key="1">
    <source>
        <dbReference type="SAM" id="SignalP"/>
    </source>
</evidence>
<dbReference type="EMBL" id="GGEC01064791">
    <property type="protein sequence ID" value="MBX45275.1"/>
    <property type="molecule type" value="Transcribed_RNA"/>
</dbReference>
<organism evidence="2">
    <name type="scientific">Rhizophora mucronata</name>
    <name type="common">Asiatic mangrove</name>
    <dbReference type="NCBI Taxonomy" id="61149"/>
    <lineage>
        <taxon>Eukaryota</taxon>
        <taxon>Viridiplantae</taxon>
        <taxon>Streptophyta</taxon>
        <taxon>Embryophyta</taxon>
        <taxon>Tracheophyta</taxon>
        <taxon>Spermatophyta</taxon>
        <taxon>Magnoliopsida</taxon>
        <taxon>eudicotyledons</taxon>
        <taxon>Gunneridae</taxon>
        <taxon>Pentapetalae</taxon>
        <taxon>rosids</taxon>
        <taxon>fabids</taxon>
        <taxon>Malpighiales</taxon>
        <taxon>Rhizophoraceae</taxon>
        <taxon>Rhizophora</taxon>
    </lineage>
</organism>
<name>A0A2P2NS47_RHIMU</name>
<proteinExistence type="predicted"/>
<feature type="signal peptide" evidence="1">
    <location>
        <begin position="1"/>
        <end position="16"/>
    </location>
</feature>
<protein>
    <submittedName>
        <fullName evidence="2">Uncharacterized protein</fullName>
    </submittedName>
</protein>
<sequence length="30" mass="3316">MLMIRVELFLLQCALQFPLSSSSCSASVQL</sequence>
<evidence type="ECO:0000313" key="2">
    <source>
        <dbReference type="EMBL" id="MBX45275.1"/>
    </source>
</evidence>
<dbReference type="AlphaFoldDB" id="A0A2P2NS47"/>